<organism evidence="1 2">
    <name type="scientific">Spiroplasma tabanidicola</name>
    <dbReference type="NCBI Taxonomy" id="324079"/>
    <lineage>
        <taxon>Bacteria</taxon>
        <taxon>Bacillati</taxon>
        <taxon>Mycoplasmatota</taxon>
        <taxon>Mollicutes</taxon>
        <taxon>Entomoplasmatales</taxon>
        <taxon>Spiroplasmataceae</taxon>
        <taxon>Spiroplasma</taxon>
    </lineage>
</organism>
<dbReference type="InterPro" id="IPR046348">
    <property type="entry name" value="SIS_dom_sf"/>
</dbReference>
<evidence type="ECO:0000313" key="1">
    <source>
        <dbReference type="EMBL" id="QGS52281.1"/>
    </source>
</evidence>
<keyword evidence="2" id="KW-1185">Reference proteome</keyword>
<dbReference type="SUPFAM" id="SSF53697">
    <property type="entry name" value="SIS domain"/>
    <property type="match status" value="1"/>
</dbReference>
<name>A0A6I6CBF9_9MOLU</name>
<gene>
    <name evidence="1" type="ORF">STABA_v1c09280</name>
</gene>
<evidence type="ECO:0008006" key="3">
    <source>
        <dbReference type="Google" id="ProtNLM"/>
    </source>
</evidence>
<dbReference type="Gene3D" id="3.40.50.10490">
    <property type="entry name" value="Glucose-6-phosphate isomerase like protein, domain 1"/>
    <property type="match status" value="1"/>
</dbReference>
<evidence type="ECO:0000313" key="2">
    <source>
        <dbReference type="Proteomes" id="UP000424468"/>
    </source>
</evidence>
<protein>
    <recommendedName>
        <fullName evidence="3">MurR/RpiR family transcriptional regulator</fullName>
    </recommendedName>
</protein>
<proteinExistence type="predicted"/>
<dbReference type="EMBL" id="CP046276">
    <property type="protein sequence ID" value="QGS52281.1"/>
    <property type="molecule type" value="Genomic_DNA"/>
</dbReference>
<dbReference type="Proteomes" id="UP000424468">
    <property type="component" value="Chromosome"/>
</dbReference>
<dbReference type="OrthoDB" id="388021at2"/>
<sequence length="282" mass="33654">MALNIQTLNEKQIDFYNFSIEKYNLFYCKTLKEIASIYGCGMSFIYNFFKKLNIKGLKNYISELNGIIYTKKSFTNKMFDLNIKEKFQNSLFINFEQQIEQIKNIEIQENKIVLIKKILKNSNYIYGIGFGHSKLAIKDILSFFEFLNPNTIFLNYDKNIDIKHFVNQKSVIIIYSVRLVNKKYLTIIKELKKIENIKIILVTSNRNIDEELFEIVFYVNNPMKYQDFFNMNIYIGPLNTFLMFNNYLKSSIYLDNKEFLLKNKKFVKETIGWVDYKEAVDL</sequence>
<reference evidence="1 2" key="1">
    <citation type="submission" date="2019-11" db="EMBL/GenBank/DDBJ databases">
        <title>Complete genome sequence of Spiroplasma tabanidicola TAUS-1 (DSM 22603).</title>
        <authorList>
            <person name="Huang C.-T."/>
            <person name="Lin Y.-C."/>
            <person name="Kuo C.-H."/>
        </authorList>
    </citation>
    <scope>NUCLEOTIDE SEQUENCE [LARGE SCALE GENOMIC DNA]</scope>
    <source>
        <strain evidence="1 2">TAUS-1</strain>
    </source>
</reference>
<dbReference type="GO" id="GO:0097367">
    <property type="term" value="F:carbohydrate derivative binding"/>
    <property type="evidence" value="ECO:0007669"/>
    <property type="project" value="InterPro"/>
</dbReference>
<dbReference type="AlphaFoldDB" id="A0A6I6CBF9"/>
<dbReference type="KEGG" id="stab:STABA_v1c09280"/>
<dbReference type="GO" id="GO:1901135">
    <property type="term" value="P:carbohydrate derivative metabolic process"/>
    <property type="evidence" value="ECO:0007669"/>
    <property type="project" value="InterPro"/>
</dbReference>
<accession>A0A6I6CBF9</accession>
<dbReference type="RefSeq" id="WP_156007085.1">
    <property type="nucleotide sequence ID" value="NZ_CP046276.1"/>
</dbReference>